<name>A0A0D7BDA6_9AGAR</name>
<accession>A0A0D7BDA6</accession>
<evidence type="ECO:0000256" key="4">
    <source>
        <dbReference type="ARBA" id="ARBA00023043"/>
    </source>
</evidence>
<feature type="compositionally biased region" description="Low complexity" evidence="7">
    <location>
        <begin position="12"/>
        <end position="24"/>
    </location>
</feature>
<dbReference type="PANTHER" id="PTHR15263:SF1">
    <property type="entry name" value="NF-KAPPA-B INHIBITOR-LIKE PROTEIN 1"/>
    <property type="match status" value="1"/>
</dbReference>
<keyword evidence="5" id="KW-0539">Nucleus</keyword>
<feature type="coiled-coil region" evidence="6">
    <location>
        <begin position="194"/>
        <end position="242"/>
    </location>
</feature>
<evidence type="ECO:0000256" key="5">
    <source>
        <dbReference type="ARBA" id="ARBA00023242"/>
    </source>
</evidence>
<evidence type="ECO:0000256" key="1">
    <source>
        <dbReference type="ARBA" id="ARBA00004123"/>
    </source>
</evidence>
<evidence type="ECO:0000313" key="8">
    <source>
        <dbReference type="EMBL" id="KIY68512.1"/>
    </source>
</evidence>
<dbReference type="GO" id="GO:0005634">
    <property type="term" value="C:nucleus"/>
    <property type="evidence" value="ECO:0007669"/>
    <property type="project" value="UniProtKB-SubCell"/>
</dbReference>
<evidence type="ECO:0000256" key="7">
    <source>
        <dbReference type="SAM" id="MobiDB-lite"/>
    </source>
</evidence>
<evidence type="ECO:0000256" key="6">
    <source>
        <dbReference type="SAM" id="Coils"/>
    </source>
</evidence>
<evidence type="ECO:0000313" key="9">
    <source>
        <dbReference type="Proteomes" id="UP000054007"/>
    </source>
</evidence>
<protein>
    <submittedName>
        <fullName evidence="8">Uncharacterized protein</fullName>
    </submittedName>
</protein>
<feature type="coiled-coil region" evidence="6">
    <location>
        <begin position="285"/>
        <end position="371"/>
    </location>
</feature>
<feature type="region of interest" description="Disordered" evidence="7">
    <location>
        <begin position="1"/>
        <end position="98"/>
    </location>
</feature>
<keyword evidence="3" id="KW-0677">Repeat</keyword>
<feature type="region of interest" description="Disordered" evidence="7">
    <location>
        <begin position="403"/>
        <end position="427"/>
    </location>
</feature>
<keyword evidence="2" id="KW-0597">Phosphoprotein</keyword>
<dbReference type="PANTHER" id="PTHR15263">
    <property type="entry name" value="I-KAPPA-B-LIKE PROTEIN IKBL"/>
    <property type="match status" value="1"/>
</dbReference>
<dbReference type="GO" id="GO:0043124">
    <property type="term" value="P:negative regulation of canonical NF-kappaB signal transduction"/>
    <property type="evidence" value="ECO:0007669"/>
    <property type="project" value="InterPro"/>
</dbReference>
<dbReference type="Proteomes" id="UP000054007">
    <property type="component" value="Unassembled WGS sequence"/>
</dbReference>
<dbReference type="EMBL" id="KN880501">
    <property type="protein sequence ID" value="KIY68512.1"/>
    <property type="molecule type" value="Genomic_DNA"/>
</dbReference>
<dbReference type="OrthoDB" id="3265210at2759"/>
<feature type="region of interest" description="Disordered" evidence="7">
    <location>
        <begin position="111"/>
        <end position="143"/>
    </location>
</feature>
<feature type="compositionally biased region" description="Low complexity" evidence="7">
    <location>
        <begin position="71"/>
        <end position="85"/>
    </location>
</feature>
<gene>
    <name evidence="8" type="ORF">CYLTODRAFT_374260</name>
</gene>
<keyword evidence="6" id="KW-0175">Coiled coil</keyword>
<evidence type="ECO:0000256" key="3">
    <source>
        <dbReference type="ARBA" id="ARBA00022737"/>
    </source>
</evidence>
<comment type="subcellular location">
    <subcellularLocation>
        <location evidence="1">Nucleus</location>
    </subcellularLocation>
</comment>
<reference evidence="8 9" key="1">
    <citation type="journal article" date="2015" name="Fungal Genet. Biol.">
        <title>Evolution of novel wood decay mechanisms in Agaricales revealed by the genome sequences of Fistulina hepatica and Cylindrobasidium torrendii.</title>
        <authorList>
            <person name="Floudas D."/>
            <person name="Held B.W."/>
            <person name="Riley R."/>
            <person name="Nagy L.G."/>
            <person name="Koehler G."/>
            <person name="Ransdell A.S."/>
            <person name="Younus H."/>
            <person name="Chow J."/>
            <person name="Chiniquy J."/>
            <person name="Lipzen A."/>
            <person name="Tritt A."/>
            <person name="Sun H."/>
            <person name="Haridas S."/>
            <person name="LaButti K."/>
            <person name="Ohm R.A."/>
            <person name="Kues U."/>
            <person name="Blanchette R.A."/>
            <person name="Grigoriev I.V."/>
            <person name="Minto R.E."/>
            <person name="Hibbett D.S."/>
        </authorList>
    </citation>
    <scope>NUCLEOTIDE SEQUENCE [LARGE SCALE GENOMIC DNA]</scope>
    <source>
        <strain evidence="8 9">FP15055 ss-10</strain>
    </source>
</reference>
<keyword evidence="9" id="KW-1185">Reference proteome</keyword>
<evidence type="ECO:0000256" key="2">
    <source>
        <dbReference type="ARBA" id="ARBA00022553"/>
    </source>
</evidence>
<sequence>MAPSRNGKPPRRATSAARTRLAPSLSHPNTISSSSSGSSSTFDPFTSMNLAPWLQSNPEPKSEPTPPSSPPEAESSEAPPAIAPEQHTPHLPIPKPPDFLFSFTSPVWTKAAPTPVQTQPDSEQAQDAPDPQPSAEQPSPTDHQSEYIATLVHDLQSKGSELDAAHARIEMLLQTHRSLNVDIDNLKTSHAKVLAETKDKLATEEALREEAEELAEGRDIQMMKTRRELDALLLKMDDMRAKNTSLGADKSALQADLKTALESQKMAEMKTSQERTGRLRLAEVLREAQTHLEQMIKEREMAMSKLNSSQDSINSGKAVLSRARIKIADLTAANQALRAQVEDTSRLESTNKELTATVRDLRNQLAVAMARIQREGLAVEEDEFWWDDDERDQVTRREEERAARLREDERRQKEEADAKRRREEDARIRQETAKRLAAERVLLDKWRTASAKETERCRKDDETRFAASPSSQWTQASALGRFRTLLEEFGALKFDEQQPLTFASMPWPTLENPSKLKPGMVTWEATERFFTRAKPRMPATEFQGLVSKTQRTFHPDRHVAKLRLVLDEGKRKELAEMINVVSQIANRLSSA</sequence>
<feature type="compositionally biased region" description="Polar residues" evidence="7">
    <location>
        <begin position="115"/>
        <end position="125"/>
    </location>
</feature>
<dbReference type="AlphaFoldDB" id="A0A0D7BDA6"/>
<proteinExistence type="predicted"/>
<keyword evidence="4" id="KW-0040">ANK repeat</keyword>
<dbReference type="InterPro" id="IPR038753">
    <property type="entry name" value="NFKBIL1"/>
</dbReference>
<organism evidence="8 9">
    <name type="scientific">Cylindrobasidium torrendii FP15055 ss-10</name>
    <dbReference type="NCBI Taxonomy" id="1314674"/>
    <lineage>
        <taxon>Eukaryota</taxon>
        <taxon>Fungi</taxon>
        <taxon>Dikarya</taxon>
        <taxon>Basidiomycota</taxon>
        <taxon>Agaricomycotina</taxon>
        <taxon>Agaricomycetes</taxon>
        <taxon>Agaricomycetidae</taxon>
        <taxon>Agaricales</taxon>
        <taxon>Marasmiineae</taxon>
        <taxon>Physalacriaceae</taxon>
        <taxon>Cylindrobasidium</taxon>
    </lineage>
</organism>